<reference evidence="2 3" key="1">
    <citation type="submission" date="2009-11" db="EMBL/GenBank/DDBJ databases">
        <title>Annotation of Allomyces macrogynus ATCC 38327.</title>
        <authorList>
            <consortium name="The Broad Institute Genome Sequencing Platform"/>
            <person name="Russ C."/>
            <person name="Cuomo C."/>
            <person name="Burger G."/>
            <person name="Gray M.W."/>
            <person name="Holland P.W.H."/>
            <person name="King N."/>
            <person name="Lang F.B.F."/>
            <person name="Roger A.J."/>
            <person name="Ruiz-Trillo I."/>
            <person name="Young S.K."/>
            <person name="Zeng Q."/>
            <person name="Gargeya S."/>
            <person name="Fitzgerald M."/>
            <person name="Haas B."/>
            <person name="Abouelleil A."/>
            <person name="Alvarado L."/>
            <person name="Arachchi H.M."/>
            <person name="Berlin A."/>
            <person name="Chapman S.B."/>
            <person name="Gearin G."/>
            <person name="Goldberg J."/>
            <person name="Griggs A."/>
            <person name="Gujja S."/>
            <person name="Hansen M."/>
            <person name="Heiman D."/>
            <person name="Howarth C."/>
            <person name="Larimer J."/>
            <person name="Lui A."/>
            <person name="MacDonald P.J.P."/>
            <person name="McCowen C."/>
            <person name="Montmayeur A."/>
            <person name="Murphy C."/>
            <person name="Neiman D."/>
            <person name="Pearson M."/>
            <person name="Priest M."/>
            <person name="Roberts A."/>
            <person name="Saif S."/>
            <person name="Shea T."/>
            <person name="Sisk P."/>
            <person name="Stolte C."/>
            <person name="Sykes S."/>
            <person name="Wortman J."/>
            <person name="Nusbaum C."/>
            <person name="Birren B."/>
        </authorList>
    </citation>
    <scope>NUCLEOTIDE SEQUENCE [LARGE SCALE GENOMIC DNA]</scope>
    <source>
        <strain evidence="2 3">ATCC 38327</strain>
    </source>
</reference>
<name>A0A0L0TF07_ALLM3</name>
<dbReference type="EMBL" id="GG745409">
    <property type="protein sequence ID" value="KNE73428.1"/>
    <property type="molecule type" value="Genomic_DNA"/>
</dbReference>
<evidence type="ECO:0000313" key="2">
    <source>
        <dbReference type="EMBL" id="KNE73428.1"/>
    </source>
</evidence>
<dbReference type="Proteomes" id="UP000054350">
    <property type="component" value="Unassembled WGS sequence"/>
</dbReference>
<accession>A0A0L0TF07</accession>
<dbReference type="VEuPathDB" id="FungiDB:AMAG_17530"/>
<dbReference type="AlphaFoldDB" id="A0A0L0TF07"/>
<organism evidence="2 3">
    <name type="scientific">Allomyces macrogynus (strain ATCC 38327)</name>
    <name type="common">Allomyces javanicus var. macrogynus</name>
    <dbReference type="NCBI Taxonomy" id="578462"/>
    <lineage>
        <taxon>Eukaryota</taxon>
        <taxon>Fungi</taxon>
        <taxon>Fungi incertae sedis</taxon>
        <taxon>Blastocladiomycota</taxon>
        <taxon>Blastocladiomycetes</taxon>
        <taxon>Blastocladiales</taxon>
        <taxon>Blastocladiaceae</taxon>
        <taxon>Allomyces</taxon>
    </lineage>
</organism>
<gene>
    <name evidence="2" type="ORF">AMAG_17530</name>
</gene>
<evidence type="ECO:0000256" key="1">
    <source>
        <dbReference type="SAM" id="MobiDB-lite"/>
    </source>
</evidence>
<protein>
    <submittedName>
        <fullName evidence="2">Uncharacterized protein</fullName>
    </submittedName>
</protein>
<reference evidence="3" key="2">
    <citation type="submission" date="2009-11" db="EMBL/GenBank/DDBJ databases">
        <title>The Genome Sequence of Allomyces macrogynus strain ATCC 38327.</title>
        <authorList>
            <consortium name="The Broad Institute Genome Sequencing Platform"/>
            <person name="Russ C."/>
            <person name="Cuomo C."/>
            <person name="Shea T."/>
            <person name="Young S.K."/>
            <person name="Zeng Q."/>
            <person name="Koehrsen M."/>
            <person name="Haas B."/>
            <person name="Borodovsky M."/>
            <person name="Guigo R."/>
            <person name="Alvarado L."/>
            <person name="Berlin A."/>
            <person name="Borenstein D."/>
            <person name="Chen Z."/>
            <person name="Engels R."/>
            <person name="Freedman E."/>
            <person name="Gellesch M."/>
            <person name="Goldberg J."/>
            <person name="Griggs A."/>
            <person name="Gujja S."/>
            <person name="Heiman D."/>
            <person name="Hepburn T."/>
            <person name="Howarth C."/>
            <person name="Jen D."/>
            <person name="Larson L."/>
            <person name="Lewis B."/>
            <person name="Mehta T."/>
            <person name="Park D."/>
            <person name="Pearson M."/>
            <person name="Roberts A."/>
            <person name="Saif S."/>
            <person name="Shenoy N."/>
            <person name="Sisk P."/>
            <person name="Stolte C."/>
            <person name="Sykes S."/>
            <person name="Walk T."/>
            <person name="White J."/>
            <person name="Yandava C."/>
            <person name="Burger G."/>
            <person name="Gray M.W."/>
            <person name="Holland P.W.H."/>
            <person name="King N."/>
            <person name="Lang F.B.F."/>
            <person name="Roger A.J."/>
            <person name="Ruiz-Trillo I."/>
            <person name="Lander E."/>
            <person name="Nusbaum C."/>
        </authorList>
    </citation>
    <scope>NUCLEOTIDE SEQUENCE [LARGE SCALE GENOMIC DNA]</scope>
    <source>
        <strain evidence="3">ATCC 38327</strain>
    </source>
</reference>
<feature type="region of interest" description="Disordered" evidence="1">
    <location>
        <begin position="214"/>
        <end position="239"/>
    </location>
</feature>
<sequence>MEALRQSLSTPYPAARYRRDDMTCIVVHMAAAAAPADAPVVANLAPADPIAAATAAESLAPSNAPAAAASAILTRPAAALPTTSQLSLIAVDSITSAPDADGSPVALAIALPPRRFGAPDPVGPRPGSAPPAPTILGVIGDRPLVVPYMMRDEAGRPLSIIAHTMPAQVRRRGSARVAEVRGRDPGRRASSCAPAVRSPLAVAEESGAKINVVAGGEDADGGEDAASVVTTSPPPESAKPVAAAAKVAVPVVDTTRSFYDEWSRTAAPLLAARTES</sequence>
<evidence type="ECO:0000313" key="3">
    <source>
        <dbReference type="Proteomes" id="UP000054350"/>
    </source>
</evidence>
<keyword evidence="3" id="KW-1185">Reference proteome</keyword>
<proteinExistence type="predicted"/>